<sequence length="186" mass="19230">MSQVLEGGFTDAPVEAAHAFRAVLEAMARPGRIEAVTGAQAPGLSVAASVVALTLVDGTTPVFLAEDVDSPGLRQWLAFHTGAPVVARGAAMFAFGGWAALGPLGAYAPGTPEYPDRSATLVVEVARLDTLGARLTGPGIAHEAHLSLPEVDAFRVNRAQFPLGLDFIFCAGDRLAGLPRSTRVEG</sequence>
<dbReference type="SUPFAM" id="SSF159709">
    <property type="entry name" value="PhnH-like"/>
    <property type="match status" value="1"/>
</dbReference>
<name>A0A1N6GKE9_9RHOB</name>
<dbReference type="STRING" id="1217970.SAMN05444002_2570"/>
<dbReference type="AlphaFoldDB" id="A0A1N6GKE9"/>
<dbReference type="RefSeq" id="WP_074256571.1">
    <property type="nucleotide sequence ID" value="NZ_FSRL01000001.1"/>
</dbReference>
<protein>
    <submittedName>
        <fullName evidence="1">Alpha-D-ribose 1-methylphosphonate 5-triphosphate synthase subunit PhnH</fullName>
    </submittedName>
</protein>
<evidence type="ECO:0000313" key="1">
    <source>
        <dbReference type="EMBL" id="SIO07990.1"/>
    </source>
</evidence>
<dbReference type="NCBIfam" id="TIGR03292">
    <property type="entry name" value="PhnH_redo"/>
    <property type="match status" value="1"/>
</dbReference>
<organism evidence="1 2">
    <name type="scientific">Vannielia litorea</name>
    <dbReference type="NCBI Taxonomy" id="1217970"/>
    <lineage>
        <taxon>Bacteria</taxon>
        <taxon>Pseudomonadati</taxon>
        <taxon>Pseudomonadota</taxon>
        <taxon>Alphaproteobacteria</taxon>
        <taxon>Rhodobacterales</taxon>
        <taxon>Paracoccaceae</taxon>
        <taxon>Vannielia</taxon>
    </lineage>
</organism>
<dbReference type="PIRSF" id="PIRSF020680">
    <property type="entry name" value="PhnH"/>
    <property type="match status" value="1"/>
</dbReference>
<dbReference type="Pfam" id="PF05845">
    <property type="entry name" value="PhnH"/>
    <property type="match status" value="1"/>
</dbReference>
<accession>A0A1N6GKE9</accession>
<dbReference type="OrthoDB" id="9814509at2"/>
<evidence type="ECO:0000313" key="2">
    <source>
        <dbReference type="Proteomes" id="UP000184932"/>
    </source>
</evidence>
<dbReference type="EMBL" id="FSRL01000001">
    <property type="protein sequence ID" value="SIO07990.1"/>
    <property type="molecule type" value="Genomic_DNA"/>
</dbReference>
<keyword evidence="2" id="KW-1185">Reference proteome</keyword>
<dbReference type="GO" id="GO:0019634">
    <property type="term" value="P:organic phosphonate metabolic process"/>
    <property type="evidence" value="ECO:0007669"/>
    <property type="project" value="InterPro"/>
</dbReference>
<dbReference type="InterPro" id="IPR038058">
    <property type="entry name" value="PhnH-like_sp"/>
</dbReference>
<dbReference type="Gene3D" id="3.40.50.11310">
    <property type="entry name" value="Bacterial phosphonate metabolism protein PhnH"/>
    <property type="match status" value="1"/>
</dbReference>
<dbReference type="InterPro" id="IPR008772">
    <property type="entry name" value="Phosphonate_metab_PhnH"/>
</dbReference>
<reference evidence="2" key="1">
    <citation type="submission" date="2016-11" db="EMBL/GenBank/DDBJ databases">
        <authorList>
            <person name="Varghese N."/>
            <person name="Submissions S."/>
        </authorList>
    </citation>
    <scope>NUCLEOTIDE SEQUENCE [LARGE SCALE GENOMIC DNA]</scope>
    <source>
        <strain evidence="2">DSM 29440</strain>
    </source>
</reference>
<gene>
    <name evidence="1" type="ORF">SAMN05444002_2570</name>
</gene>
<dbReference type="Proteomes" id="UP000184932">
    <property type="component" value="Unassembled WGS sequence"/>
</dbReference>
<proteinExistence type="predicted"/>